<accession>A0ABW1NWF2</accession>
<gene>
    <name evidence="1" type="ORF">ACFP1K_40870</name>
</gene>
<reference evidence="2" key="1">
    <citation type="journal article" date="2019" name="Int. J. Syst. Evol. Microbiol.">
        <title>The Global Catalogue of Microorganisms (GCM) 10K type strain sequencing project: providing services to taxonomists for standard genome sequencing and annotation.</title>
        <authorList>
            <consortium name="The Broad Institute Genomics Platform"/>
            <consortium name="The Broad Institute Genome Sequencing Center for Infectious Disease"/>
            <person name="Wu L."/>
            <person name="Ma J."/>
        </authorList>
    </citation>
    <scope>NUCLEOTIDE SEQUENCE [LARGE SCALE GENOMIC DNA]</scope>
    <source>
        <strain evidence="2">JCM 30346</strain>
    </source>
</reference>
<dbReference type="EMBL" id="JBHSRF010000166">
    <property type="protein sequence ID" value="MFC6087571.1"/>
    <property type="molecule type" value="Genomic_DNA"/>
</dbReference>
<comment type="caution">
    <text evidence="1">The sequence shown here is derived from an EMBL/GenBank/DDBJ whole genome shotgun (WGS) entry which is preliminary data.</text>
</comment>
<evidence type="ECO:0000313" key="2">
    <source>
        <dbReference type="Proteomes" id="UP001596137"/>
    </source>
</evidence>
<dbReference type="Proteomes" id="UP001596137">
    <property type="component" value="Unassembled WGS sequence"/>
</dbReference>
<sequence>MRDLDRVVHRQTYIDLIRAYLRDYGSQRRLARALGMSDAYLSYLLEPLHGGGGHWSAALTAPAREVAEAFKFAKTPSERRAREIADTLCDDADRRDALLEHIELARATAVPRRPAALLAGHDVAAAVARAGDLHHRALTVRDGEATRVAYGQVWAGARGLPDAIDPGRHPLAHVQALLFLHDTAQVLGRLDLALGFARRATRVLSCVEHARSDLSIRLEINTIFAEIVTLNSLGLTRQARTAIARAETMTGYAHEPGVWLRSILEERLNAMRGTRRLSVFDAESTADHALATVPDDPTLRAGVVRRLVDVYLFHATPRSMRRAGHLAGDLRAALARTGLSPLRRTQILGTLVRHARATGDAATASELFTEWLRVTGEAGLRHQRQKLAGELTRVGGGT</sequence>
<organism evidence="1 2">
    <name type="scientific">Sphaerisporangium aureirubrum</name>
    <dbReference type="NCBI Taxonomy" id="1544736"/>
    <lineage>
        <taxon>Bacteria</taxon>
        <taxon>Bacillati</taxon>
        <taxon>Actinomycetota</taxon>
        <taxon>Actinomycetes</taxon>
        <taxon>Streptosporangiales</taxon>
        <taxon>Streptosporangiaceae</taxon>
        <taxon>Sphaerisporangium</taxon>
    </lineage>
</organism>
<protein>
    <recommendedName>
        <fullName evidence="3">XRE family transcriptional regulator</fullName>
    </recommendedName>
</protein>
<proteinExistence type="predicted"/>
<dbReference type="RefSeq" id="WP_380763949.1">
    <property type="nucleotide sequence ID" value="NZ_JBHSRF010000166.1"/>
</dbReference>
<keyword evidence="2" id="KW-1185">Reference proteome</keyword>
<evidence type="ECO:0008006" key="3">
    <source>
        <dbReference type="Google" id="ProtNLM"/>
    </source>
</evidence>
<evidence type="ECO:0000313" key="1">
    <source>
        <dbReference type="EMBL" id="MFC6087571.1"/>
    </source>
</evidence>
<name>A0ABW1NWF2_9ACTN</name>